<keyword evidence="3" id="KW-1185">Reference proteome</keyword>
<keyword evidence="1" id="KW-0732">Signal</keyword>
<reference evidence="3" key="1">
    <citation type="journal article" date="2019" name="Int. J. Syst. Evol. Microbiol.">
        <title>The Global Catalogue of Microorganisms (GCM) 10K type strain sequencing project: providing services to taxonomists for standard genome sequencing and annotation.</title>
        <authorList>
            <consortium name="The Broad Institute Genomics Platform"/>
            <consortium name="The Broad Institute Genome Sequencing Center for Infectious Disease"/>
            <person name="Wu L."/>
            <person name="Ma J."/>
        </authorList>
    </citation>
    <scope>NUCLEOTIDE SEQUENCE [LARGE SCALE GENOMIC DNA]</scope>
    <source>
        <strain evidence="3">CCM 7526</strain>
    </source>
</reference>
<evidence type="ECO:0000313" key="3">
    <source>
        <dbReference type="Proteomes" id="UP001597183"/>
    </source>
</evidence>
<accession>A0ABW4A9D3</accession>
<dbReference type="EMBL" id="JBHTMK010000023">
    <property type="protein sequence ID" value="MFD1367331.1"/>
    <property type="molecule type" value="Genomic_DNA"/>
</dbReference>
<dbReference type="Proteomes" id="UP001597183">
    <property type="component" value="Unassembled WGS sequence"/>
</dbReference>
<dbReference type="Pfam" id="PF03995">
    <property type="entry name" value="Inhibitor_I36"/>
    <property type="match status" value="1"/>
</dbReference>
<dbReference type="RefSeq" id="WP_317796003.1">
    <property type="nucleotide sequence ID" value="NZ_AP028461.1"/>
</dbReference>
<evidence type="ECO:0000256" key="1">
    <source>
        <dbReference type="SAM" id="SignalP"/>
    </source>
</evidence>
<proteinExistence type="predicted"/>
<evidence type="ECO:0000313" key="2">
    <source>
        <dbReference type="EMBL" id="MFD1367331.1"/>
    </source>
</evidence>
<name>A0ABW4A9D3_9ACTN</name>
<comment type="caution">
    <text evidence="2">The sequence shown here is derived from an EMBL/GenBank/DDBJ whole genome shotgun (WGS) entry which is preliminary data.</text>
</comment>
<sequence>MNRKVWKTLTAVAVFVGMSVPIGGAAQAVSSQEAALAKAPNAAVRQQMRDQLDRAPGGKVTGPAQITYGNGAFVVDFAPPAGATTAAVLAAPNCPQYWVCFYDLTNYGYPRGKLQDCGQQDLATWGWRNRANSGHNNHTASSQLWDIDAYIGYVDMVPGQAVSDFGNAKNRTDLININCG</sequence>
<feature type="signal peptide" evidence="1">
    <location>
        <begin position="1"/>
        <end position="25"/>
    </location>
</feature>
<gene>
    <name evidence="2" type="ORF">ACFQ5G_18400</name>
</gene>
<protein>
    <submittedName>
        <fullName evidence="2">Peptidase inhibitor family I36 protein</fullName>
    </submittedName>
</protein>
<organism evidence="2 3">
    <name type="scientific">Actinoplanes sichuanensis</name>
    <dbReference type="NCBI Taxonomy" id="512349"/>
    <lineage>
        <taxon>Bacteria</taxon>
        <taxon>Bacillati</taxon>
        <taxon>Actinomycetota</taxon>
        <taxon>Actinomycetes</taxon>
        <taxon>Micromonosporales</taxon>
        <taxon>Micromonosporaceae</taxon>
        <taxon>Actinoplanes</taxon>
    </lineage>
</organism>
<feature type="chain" id="PRO_5047108744" evidence="1">
    <location>
        <begin position="26"/>
        <end position="180"/>
    </location>
</feature>